<dbReference type="PANTHER" id="PTHR43326">
    <property type="entry name" value="METHIONYL-TRNA SYNTHETASE"/>
    <property type="match status" value="1"/>
</dbReference>
<organism evidence="9 10">
    <name type="scientific">Symmachiella macrocystis</name>
    <dbReference type="NCBI Taxonomy" id="2527985"/>
    <lineage>
        <taxon>Bacteria</taxon>
        <taxon>Pseudomonadati</taxon>
        <taxon>Planctomycetota</taxon>
        <taxon>Planctomycetia</taxon>
        <taxon>Planctomycetales</taxon>
        <taxon>Planctomycetaceae</taxon>
        <taxon>Symmachiella</taxon>
    </lineage>
</organism>
<dbReference type="InterPro" id="IPR023457">
    <property type="entry name" value="Met-tRNA_synth_2"/>
</dbReference>
<evidence type="ECO:0000256" key="7">
    <source>
        <dbReference type="RuleBase" id="RU363039"/>
    </source>
</evidence>
<keyword evidence="6 7" id="KW-0030">Aminoacyl-tRNA synthetase</keyword>
<dbReference type="Proteomes" id="UP000320735">
    <property type="component" value="Unassembled WGS sequence"/>
</dbReference>
<evidence type="ECO:0000256" key="6">
    <source>
        <dbReference type="ARBA" id="ARBA00023146"/>
    </source>
</evidence>
<dbReference type="CDD" id="cd07957">
    <property type="entry name" value="Anticodon_Ia_Met"/>
    <property type="match status" value="1"/>
</dbReference>
<evidence type="ECO:0000256" key="1">
    <source>
        <dbReference type="ARBA" id="ARBA00012838"/>
    </source>
</evidence>
<dbReference type="Gene3D" id="3.40.50.620">
    <property type="entry name" value="HUPs"/>
    <property type="match status" value="1"/>
</dbReference>
<sequence>MPDRSRFYVTTPIYYVNDRPHLGHVYTTMVADVVARYHRLIGDETFFLTGVDEHAAKVSEKAAEMGMTPQAWADQNAAAFREVFERLEITNNDFVRTSSEHHKAAVSRYVQALLDSGDVYQGDYVGWYDAGQEEYVPDNKALQNDYKSEVNGKPLIRKSEKNYFFKLESYREPLLAFYAQRDADGVPFVQPDARRNEIVNRIKEMDDVPISRSGSGGWGIPVPGEAEQTIYVWIDALFNYLTFVDTDADSPMGDRRKFWQAGAVHFIAKDILWFHAAIWPALLLALQKCPGFEWVNLPRQVYSHSYWVSDSGQKMSKSLGNFLDPAAIDNYVETFGLDALRYFLSTRGPLGVSDSAFSPELFIEVYNSDLANTFGNSCSRVANMIGKYFDGQLPAPLPADDPAYLPLKQSDWAGEYMRHFEVLDLTRAGDAALQPVRDVDSFIEQTQPFRMAKDETQRPAVGTVLYQCTEALRIASVLLWPFLPDACEIFWQRIGCGAYADMLADNGSGHWEQLTTWGQLQPGTPIEKGAALFPRYDAERAG</sequence>
<evidence type="ECO:0000256" key="4">
    <source>
        <dbReference type="ARBA" id="ARBA00022840"/>
    </source>
</evidence>
<dbReference type="InterPro" id="IPR015413">
    <property type="entry name" value="Methionyl/Leucyl_tRNA_Synth"/>
</dbReference>
<feature type="domain" description="Methionyl/Leucyl tRNA synthetase" evidence="8">
    <location>
        <begin position="7"/>
        <end position="381"/>
    </location>
</feature>
<keyword evidence="3 7" id="KW-0547">Nucleotide-binding</keyword>
<evidence type="ECO:0000256" key="2">
    <source>
        <dbReference type="ARBA" id="ARBA00022598"/>
    </source>
</evidence>
<dbReference type="RefSeq" id="WP_146369874.1">
    <property type="nucleotide sequence ID" value="NZ_SJPP01000001.1"/>
</dbReference>
<dbReference type="GO" id="GO:0005524">
    <property type="term" value="F:ATP binding"/>
    <property type="evidence" value="ECO:0007669"/>
    <property type="project" value="UniProtKB-KW"/>
</dbReference>
<dbReference type="OrthoDB" id="9810191at2"/>
<protein>
    <recommendedName>
        <fullName evidence="1">methionine--tRNA ligase</fullName>
        <ecNumber evidence="1">6.1.1.10</ecNumber>
    </recommendedName>
</protein>
<dbReference type="Pfam" id="PF09334">
    <property type="entry name" value="tRNA-synt_1g"/>
    <property type="match status" value="1"/>
</dbReference>
<dbReference type="InterPro" id="IPR014729">
    <property type="entry name" value="Rossmann-like_a/b/a_fold"/>
</dbReference>
<dbReference type="PRINTS" id="PR01041">
    <property type="entry name" value="TRNASYNTHMET"/>
</dbReference>
<dbReference type="GO" id="GO:0006431">
    <property type="term" value="P:methionyl-tRNA aminoacylation"/>
    <property type="evidence" value="ECO:0007669"/>
    <property type="project" value="InterPro"/>
</dbReference>
<dbReference type="GO" id="GO:0004825">
    <property type="term" value="F:methionine-tRNA ligase activity"/>
    <property type="evidence" value="ECO:0007669"/>
    <property type="project" value="UniProtKB-EC"/>
</dbReference>
<dbReference type="SUPFAM" id="SSF52374">
    <property type="entry name" value="Nucleotidylyl transferase"/>
    <property type="match status" value="1"/>
</dbReference>
<dbReference type="CDD" id="cd00814">
    <property type="entry name" value="MetRS_core"/>
    <property type="match status" value="1"/>
</dbReference>
<evidence type="ECO:0000256" key="3">
    <source>
        <dbReference type="ARBA" id="ARBA00022741"/>
    </source>
</evidence>
<dbReference type="InterPro" id="IPR033911">
    <property type="entry name" value="MetRS_core"/>
</dbReference>
<keyword evidence="5 7" id="KW-0648">Protein biosynthesis</keyword>
<comment type="caution">
    <text evidence="9">The sequence shown here is derived from an EMBL/GenBank/DDBJ whole genome shotgun (WGS) entry which is preliminary data.</text>
</comment>
<keyword evidence="2 7" id="KW-0436">Ligase</keyword>
<gene>
    <name evidence="9" type="primary">metG_1</name>
    <name evidence="9" type="ORF">CA54_12210</name>
</gene>
<evidence type="ECO:0000259" key="8">
    <source>
        <dbReference type="Pfam" id="PF09334"/>
    </source>
</evidence>
<dbReference type="EMBL" id="SJPP01000001">
    <property type="protein sequence ID" value="TWU12397.1"/>
    <property type="molecule type" value="Genomic_DNA"/>
</dbReference>
<reference evidence="9 10" key="1">
    <citation type="submission" date="2019-02" db="EMBL/GenBank/DDBJ databases">
        <title>Deep-cultivation of Planctomycetes and their phenomic and genomic characterization uncovers novel biology.</title>
        <authorList>
            <person name="Wiegand S."/>
            <person name="Jogler M."/>
            <person name="Boedeker C."/>
            <person name="Pinto D."/>
            <person name="Vollmers J."/>
            <person name="Rivas-Marin E."/>
            <person name="Kohn T."/>
            <person name="Peeters S.H."/>
            <person name="Heuer A."/>
            <person name="Rast P."/>
            <person name="Oberbeckmann S."/>
            <person name="Bunk B."/>
            <person name="Jeske O."/>
            <person name="Meyerdierks A."/>
            <person name="Storesund J.E."/>
            <person name="Kallscheuer N."/>
            <person name="Luecker S."/>
            <person name="Lage O.M."/>
            <person name="Pohl T."/>
            <person name="Merkel B.J."/>
            <person name="Hornburger P."/>
            <person name="Mueller R.-W."/>
            <person name="Bruemmer F."/>
            <person name="Labrenz M."/>
            <person name="Spormann A.M."/>
            <person name="Op Den Camp H."/>
            <person name="Overmann J."/>
            <person name="Amann R."/>
            <person name="Jetten M.S.M."/>
            <person name="Mascher T."/>
            <person name="Medema M.H."/>
            <person name="Devos D.P."/>
            <person name="Kaster A.-K."/>
            <person name="Ovreas L."/>
            <person name="Rohde M."/>
            <person name="Galperin M.Y."/>
            <person name="Jogler C."/>
        </authorList>
    </citation>
    <scope>NUCLEOTIDE SEQUENCE [LARGE SCALE GENOMIC DNA]</scope>
    <source>
        <strain evidence="9 10">CA54</strain>
    </source>
</reference>
<dbReference type="PANTHER" id="PTHR43326:SF1">
    <property type="entry name" value="METHIONINE--TRNA LIGASE, MITOCHONDRIAL"/>
    <property type="match status" value="1"/>
</dbReference>
<dbReference type="SUPFAM" id="SSF47323">
    <property type="entry name" value="Anticodon-binding domain of a subclass of class I aminoacyl-tRNA synthetases"/>
    <property type="match status" value="1"/>
</dbReference>
<proteinExistence type="inferred from homology"/>
<dbReference type="InterPro" id="IPR041872">
    <property type="entry name" value="Anticodon_Met"/>
</dbReference>
<keyword evidence="4 7" id="KW-0067">ATP-binding</keyword>
<dbReference type="InterPro" id="IPR009080">
    <property type="entry name" value="tRNAsynth_Ia_anticodon-bd"/>
</dbReference>
<evidence type="ECO:0000313" key="10">
    <source>
        <dbReference type="Proteomes" id="UP000320735"/>
    </source>
</evidence>
<dbReference type="Gene3D" id="1.10.730.10">
    <property type="entry name" value="Isoleucyl-tRNA Synthetase, Domain 1"/>
    <property type="match status" value="1"/>
</dbReference>
<dbReference type="Gene3D" id="2.170.220.10">
    <property type="match status" value="1"/>
</dbReference>
<dbReference type="AlphaFoldDB" id="A0A5C6BL64"/>
<name>A0A5C6BL64_9PLAN</name>
<dbReference type="EC" id="6.1.1.10" evidence="1"/>
<keyword evidence="10" id="KW-1185">Reference proteome</keyword>
<evidence type="ECO:0000313" key="9">
    <source>
        <dbReference type="EMBL" id="TWU12397.1"/>
    </source>
</evidence>
<accession>A0A5C6BL64</accession>
<evidence type="ECO:0000256" key="5">
    <source>
        <dbReference type="ARBA" id="ARBA00022917"/>
    </source>
</evidence>
<comment type="similarity">
    <text evidence="7">Belongs to the class-I aminoacyl-tRNA synthetase family.</text>
</comment>